<name>A0AA40FC78_9PEZI</name>
<feature type="transmembrane region" description="Helical" evidence="2">
    <location>
        <begin position="12"/>
        <end position="30"/>
    </location>
</feature>
<reference evidence="3" key="1">
    <citation type="submission" date="2023-06" db="EMBL/GenBank/DDBJ databases">
        <title>Genome-scale phylogeny and comparative genomics of the fungal order Sordariales.</title>
        <authorList>
            <consortium name="Lawrence Berkeley National Laboratory"/>
            <person name="Hensen N."/>
            <person name="Bonometti L."/>
            <person name="Westerberg I."/>
            <person name="Brannstrom I.O."/>
            <person name="Guillou S."/>
            <person name="Cros-Aarteil S."/>
            <person name="Calhoun S."/>
            <person name="Haridas S."/>
            <person name="Kuo A."/>
            <person name="Mondo S."/>
            <person name="Pangilinan J."/>
            <person name="Riley R."/>
            <person name="LaButti K."/>
            <person name="Andreopoulos B."/>
            <person name="Lipzen A."/>
            <person name="Chen C."/>
            <person name="Yanf M."/>
            <person name="Daum C."/>
            <person name="Ng V."/>
            <person name="Clum A."/>
            <person name="Steindorff A."/>
            <person name="Ohm R."/>
            <person name="Martin F."/>
            <person name="Silar P."/>
            <person name="Natvig D."/>
            <person name="Lalanne C."/>
            <person name="Gautier V."/>
            <person name="Ament-velasquez S.L."/>
            <person name="Kruys A."/>
            <person name="Hutchinson M.I."/>
            <person name="Powell A.J."/>
            <person name="Barry K."/>
            <person name="Miller A.N."/>
            <person name="Grigoriev I.V."/>
            <person name="Debuchy R."/>
            <person name="Gladieux P."/>
            <person name="Thoren M.H."/>
            <person name="Johannesson H."/>
        </authorList>
    </citation>
    <scope>NUCLEOTIDE SEQUENCE</scope>
    <source>
        <strain evidence="3">SMH3187-1</strain>
    </source>
</reference>
<proteinExistence type="predicted"/>
<feature type="region of interest" description="Disordered" evidence="1">
    <location>
        <begin position="131"/>
        <end position="153"/>
    </location>
</feature>
<keyword evidence="2" id="KW-0472">Membrane</keyword>
<dbReference type="Proteomes" id="UP001172155">
    <property type="component" value="Unassembled WGS sequence"/>
</dbReference>
<keyword evidence="2" id="KW-0812">Transmembrane</keyword>
<evidence type="ECO:0000256" key="2">
    <source>
        <dbReference type="SAM" id="Phobius"/>
    </source>
</evidence>
<dbReference type="AlphaFoldDB" id="A0AA40FC78"/>
<keyword evidence="4" id="KW-1185">Reference proteome</keyword>
<gene>
    <name evidence="3" type="ORF">B0T18DRAFT_53370</name>
</gene>
<evidence type="ECO:0000313" key="4">
    <source>
        <dbReference type="Proteomes" id="UP001172155"/>
    </source>
</evidence>
<accession>A0AA40FC78</accession>
<evidence type="ECO:0000313" key="3">
    <source>
        <dbReference type="EMBL" id="KAK0755108.1"/>
    </source>
</evidence>
<dbReference type="EMBL" id="JAUKUD010000001">
    <property type="protein sequence ID" value="KAK0755108.1"/>
    <property type="molecule type" value="Genomic_DNA"/>
</dbReference>
<comment type="caution">
    <text evidence="3">The sequence shown here is derived from an EMBL/GenBank/DDBJ whole genome shotgun (WGS) entry which is preliminary data.</text>
</comment>
<organism evidence="3 4">
    <name type="scientific">Schizothecium vesticola</name>
    <dbReference type="NCBI Taxonomy" id="314040"/>
    <lineage>
        <taxon>Eukaryota</taxon>
        <taxon>Fungi</taxon>
        <taxon>Dikarya</taxon>
        <taxon>Ascomycota</taxon>
        <taxon>Pezizomycotina</taxon>
        <taxon>Sordariomycetes</taxon>
        <taxon>Sordariomycetidae</taxon>
        <taxon>Sordariales</taxon>
        <taxon>Schizotheciaceae</taxon>
        <taxon>Schizothecium</taxon>
    </lineage>
</organism>
<sequence length="303" mass="32942">MSSSDRLRNKMGLAGSPVGLLVVFTGSVIFHGLTHSLLVLLVCFILAFILENKTLAHPKLDKIRRVLGVKPGFREAPAVSDSEPAAGLGHSVSQRVCPFTAVAVLLSQLLSAVIPRGRQLPDEADYIESHPIDDSDFDPADYSDHPSDVDSDSDVDFDARQIFSFIEHMPLSAAHIARIPSASGTPQLHVTPRRPGYLPGTPFVAIQDRDETTGAPFVMTGLMPYATLRGMIEWCFGPPPQKMAREICAVEGGAGLVMFWVSDVEVPNLGMVLSSDLVEGEEKRDLTLEELERVLGKKKGEEE</sequence>
<evidence type="ECO:0000256" key="1">
    <source>
        <dbReference type="SAM" id="MobiDB-lite"/>
    </source>
</evidence>
<protein>
    <submittedName>
        <fullName evidence="3">Uncharacterized protein</fullName>
    </submittedName>
</protein>
<keyword evidence="2" id="KW-1133">Transmembrane helix</keyword>